<keyword evidence="4" id="KW-1185">Reference proteome</keyword>
<dbReference type="PANTHER" id="PTHR30024:SF42">
    <property type="entry name" value="ALIPHATIC SULFONATES-BINDING PROTEIN-RELATED"/>
    <property type="match status" value="1"/>
</dbReference>
<gene>
    <name evidence="3" type="ORF">CCO02nite_08040</name>
</gene>
<dbReference type="Gene3D" id="3.40.190.10">
    <property type="entry name" value="Periplasmic binding protein-like II"/>
    <property type="match status" value="2"/>
</dbReference>
<dbReference type="EMBL" id="BJWG01000002">
    <property type="protein sequence ID" value="GEL94146.1"/>
    <property type="molecule type" value="Genomic_DNA"/>
</dbReference>
<dbReference type="PANTHER" id="PTHR30024">
    <property type="entry name" value="ALIPHATIC SULFONATES-BINDING PROTEIN-RELATED"/>
    <property type="match status" value="1"/>
</dbReference>
<comment type="caution">
    <text evidence="3">The sequence shown here is derived from an EMBL/GenBank/DDBJ whole genome shotgun (WGS) entry which is preliminary data.</text>
</comment>
<evidence type="ECO:0000313" key="4">
    <source>
        <dbReference type="Proteomes" id="UP000321720"/>
    </source>
</evidence>
<organism evidence="3 4">
    <name type="scientific">Cellulomonas composti</name>
    <dbReference type="NCBI Taxonomy" id="266130"/>
    <lineage>
        <taxon>Bacteria</taxon>
        <taxon>Bacillati</taxon>
        <taxon>Actinomycetota</taxon>
        <taxon>Actinomycetes</taxon>
        <taxon>Micrococcales</taxon>
        <taxon>Cellulomonadaceae</taxon>
        <taxon>Cellulomonas</taxon>
    </lineage>
</organism>
<keyword evidence="1" id="KW-0732">Signal</keyword>
<dbReference type="Pfam" id="PF09084">
    <property type="entry name" value="NMT1"/>
    <property type="match status" value="1"/>
</dbReference>
<name>A0A511J817_9CELL</name>
<dbReference type="InterPro" id="IPR015168">
    <property type="entry name" value="SsuA/THI5"/>
</dbReference>
<evidence type="ECO:0000256" key="1">
    <source>
        <dbReference type="SAM" id="SignalP"/>
    </source>
</evidence>
<evidence type="ECO:0000259" key="2">
    <source>
        <dbReference type="Pfam" id="PF09084"/>
    </source>
</evidence>
<dbReference type="AlphaFoldDB" id="A0A511J817"/>
<sequence>MSRPRRRLAAAQVLIGAVVLAALAACSSADATAGSTTAPSSDASSAEATPAALVPITVGGPWNGTAGKEPADTGPFGYAVHLGLADELLAQHGFSYEGFAAFNNGPPVVQALQSGDIQVGFIGDTPAVLARSNDLDVPALLIAKPTQDIWFLGREGGVHSVEELAGKKVALQFGSNFDKYGRAVLERAGVLDKVELVNLLFADALPALQRGEVDAVPLPATTAGIWRLKNDFPVLTKASEDDPDLLATSVGLTSGDEYKENPELAAAVWAVYDAGAQAILADHDAYAQFVSDTTGAPKDVVLAANLWQYGTQPADPDGVATVTSTLEFLHDTGTTTGTFDPNAWVVP</sequence>
<feature type="chain" id="PRO_5038852981" description="SsuA/THI5-like domain-containing protein" evidence="1">
    <location>
        <begin position="25"/>
        <end position="347"/>
    </location>
</feature>
<dbReference type="OrthoDB" id="7808807at2"/>
<dbReference type="RefSeq" id="WP_146841744.1">
    <property type="nucleotide sequence ID" value="NZ_BJWG01000002.1"/>
</dbReference>
<proteinExistence type="predicted"/>
<accession>A0A511J817</accession>
<feature type="domain" description="SsuA/THI5-like" evidence="2">
    <location>
        <begin position="108"/>
        <end position="282"/>
    </location>
</feature>
<evidence type="ECO:0000313" key="3">
    <source>
        <dbReference type="EMBL" id="GEL94146.1"/>
    </source>
</evidence>
<reference evidence="3 4" key="1">
    <citation type="submission" date="2019-07" db="EMBL/GenBank/DDBJ databases">
        <title>Whole genome shotgun sequence of Cellulomonas composti NBRC 100758.</title>
        <authorList>
            <person name="Hosoyama A."/>
            <person name="Uohara A."/>
            <person name="Ohji S."/>
            <person name="Ichikawa N."/>
        </authorList>
    </citation>
    <scope>NUCLEOTIDE SEQUENCE [LARGE SCALE GENOMIC DNA]</scope>
    <source>
        <strain evidence="3 4">NBRC 100758</strain>
    </source>
</reference>
<dbReference type="SUPFAM" id="SSF53850">
    <property type="entry name" value="Periplasmic binding protein-like II"/>
    <property type="match status" value="1"/>
</dbReference>
<dbReference type="Proteomes" id="UP000321720">
    <property type="component" value="Unassembled WGS sequence"/>
</dbReference>
<dbReference type="PROSITE" id="PS51257">
    <property type="entry name" value="PROKAR_LIPOPROTEIN"/>
    <property type="match status" value="1"/>
</dbReference>
<protein>
    <recommendedName>
        <fullName evidence="2">SsuA/THI5-like domain-containing protein</fullName>
    </recommendedName>
</protein>
<feature type="signal peptide" evidence="1">
    <location>
        <begin position="1"/>
        <end position="24"/>
    </location>
</feature>